<comment type="function">
    <text evidence="3">Binds specifically to cytosolic chaperonin (c-CPN) and transfers target proteins to it. Binds to nascent polypeptide chain and promotes folding in an environment in which there are many competing pathways for nonnative proteins.</text>
</comment>
<dbReference type="Proteomes" id="UP000774326">
    <property type="component" value="Unassembled WGS sequence"/>
</dbReference>
<evidence type="ECO:0000313" key="6">
    <source>
        <dbReference type="Proteomes" id="UP000774326"/>
    </source>
</evidence>
<dbReference type="GO" id="GO:0051082">
    <property type="term" value="F:unfolded protein binding"/>
    <property type="evidence" value="ECO:0007669"/>
    <property type="project" value="InterPro"/>
</dbReference>
<evidence type="ECO:0000256" key="1">
    <source>
        <dbReference type="ARBA" id="ARBA00008045"/>
    </source>
</evidence>
<comment type="caution">
    <text evidence="5">The sequence shown here is derived from an EMBL/GenBank/DDBJ whole genome shotgun (WGS) entry which is preliminary data.</text>
</comment>
<accession>A0A9P8Q5H7</accession>
<name>A0A9P8Q5H7_WICPI</name>
<keyword evidence="6" id="KW-1185">Reference proteome</keyword>
<dbReference type="GO" id="GO:0006457">
    <property type="term" value="P:protein folding"/>
    <property type="evidence" value="ECO:0007669"/>
    <property type="project" value="UniProtKB-UniRule"/>
</dbReference>
<reference evidence="5" key="2">
    <citation type="submission" date="2021-01" db="EMBL/GenBank/DDBJ databases">
        <authorList>
            <person name="Schikora-Tamarit M.A."/>
        </authorList>
    </citation>
    <scope>NUCLEOTIDE SEQUENCE</scope>
    <source>
        <strain evidence="5">CBS2887</strain>
    </source>
</reference>
<comment type="subunit">
    <text evidence="3">Heterohexamer of two PFD-alpha type and four PFD-beta type subunits.</text>
</comment>
<dbReference type="InterPro" id="IPR009053">
    <property type="entry name" value="Prefoldin"/>
</dbReference>
<dbReference type="PANTHER" id="PTHR21100:SF9">
    <property type="entry name" value="PREFOLDIN SUBUNIT 4"/>
    <property type="match status" value="1"/>
</dbReference>
<reference evidence="5" key="1">
    <citation type="journal article" date="2021" name="Open Biol.">
        <title>Shared evolutionary footprints suggest mitochondrial oxidative damage underlies multiple complex I losses in fungi.</title>
        <authorList>
            <person name="Schikora-Tamarit M.A."/>
            <person name="Marcet-Houben M."/>
            <person name="Nosek J."/>
            <person name="Gabaldon T."/>
        </authorList>
    </citation>
    <scope>NUCLEOTIDE SEQUENCE</scope>
    <source>
        <strain evidence="5">CBS2887</strain>
    </source>
</reference>
<dbReference type="InterPro" id="IPR002777">
    <property type="entry name" value="PFD_beta-like"/>
</dbReference>
<comment type="similarity">
    <text evidence="1 3">Belongs to the prefoldin subunit beta family.</text>
</comment>
<keyword evidence="4" id="KW-0175">Coiled coil</keyword>
<dbReference type="PIRSF" id="PIRSF016477">
    <property type="entry name" value="Prefoldin_subunit_4"/>
    <property type="match status" value="1"/>
</dbReference>
<evidence type="ECO:0000256" key="3">
    <source>
        <dbReference type="PIRNR" id="PIRNR016477"/>
    </source>
</evidence>
<dbReference type="PANTHER" id="PTHR21100">
    <property type="entry name" value="PREFOLDIN SUBUNIT 4"/>
    <property type="match status" value="1"/>
</dbReference>
<dbReference type="SUPFAM" id="SSF46579">
    <property type="entry name" value="Prefoldin"/>
    <property type="match status" value="1"/>
</dbReference>
<protein>
    <recommendedName>
        <fullName evidence="3">Prefoldin subunit 4</fullName>
    </recommendedName>
</protein>
<keyword evidence="2 3" id="KW-0143">Chaperone</keyword>
<organism evidence="5 6">
    <name type="scientific">Wickerhamomyces pijperi</name>
    <name type="common">Yeast</name>
    <name type="synonym">Pichia pijperi</name>
    <dbReference type="NCBI Taxonomy" id="599730"/>
    <lineage>
        <taxon>Eukaryota</taxon>
        <taxon>Fungi</taxon>
        <taxon>Dikarya</taxon>
        <taxon>Ascomycota</taxon>
        <taxon>Saccharomycotina</taxon>
        <taxon>Saccharomycetes</taxon>
        <taxon>Phaffomycetales</taxon>
        <taxon>Wickerhamomycetaceae</taxon>
        <taxon>Wickerhamomyces</taxon>
    </lineage>
</organism>
<dbReference type="OrthoDB" id="10250441at2759"/>
<dbReference type="GO" id="GO:0016272">
    <property type="term" value="C:prefoldin complex"/>
    <property type="evidence" value="ECO:0007669"/>
    <property type="project" value="UniProtKB-UniRule"/>
</dbReference>
<evidence type="ECO:0000256" key="4">
    <source>
        <dbReference type="SAM" id="Coils"/>
    </source>
</evidence>
<dbReference type="InterPro" id="IPR016661">
    <property type="entry name" value="PFDN4"/>
</dbReference>
<dbReference type="Pfam" id="PF01920">
    <property type="entry name" value="Prefoldin_2"/>
    <property type="match status" value="1"/>
</dbReference>
<dbReference type="GO" id="GO:0005737">
    <property type="term" value="C:cytoplasm"/>
    <property type="evidence" value="ECO:0007669"/>
    <property type="project" value="TreeGrafter"/>
</dbReference>
<gene>
    <name evidence="5" type="ORF">WICPIJ_005871</name>
</gene>
<proteinExistence type="inferred from homology"/>
<evidence type="ECO:0000313" key="5">
    <source>
        <dbReference type="EMBL" id="KAH3683174.1"/>
    </source>
</evidence>
<dbReference type="EMBL" id="JAEUBG010003215">
    <property type="protein sequence ID" value="KAH3683174.1"/>
    <property type="molecule type" value="Genomic_DNA"/>
</dbReference>
<feature type="coiled-coil region" evidence="4">
    <location>
        <begin position="25"/>
        <end position="52"/>
    </location>
</feature>
<dbReference type="AlphaFoldDB" id="A0A9P8Q5H7"/>
<sequence length="130" mass="15465">MELLPEGQQNQIEVLFDDQMKINEFSKLIQRKDTLQAQLKKEQQEKEFLEDVSLEIELLDEDELVNYRLTKTAFVKMKQSKLVEKLEEDGEALDFIIRDLDQQLDDIEDRLGELKKDLYTKFGDNINLER</sequence>
<evidence type="ECO:0000256" key="2">
    <source>
        <dbReference type="ARBA" id="ARBA00023186"/>
    </source>
</evidence>
<dbReference type="Gene3D" id="1.10.287.370">
    <property type="match status" value="1"/>
</dbReference>